<evidence type="ECO:0000256" key="7">
    <source>
        <dbReference type="ARBA" id="ARBA00042988"/>
    </source>
</evidence>
<evidence type="ECO:0000256" key="10">
    <source>
        <dbReference type="ARBA" id="ARBA00049233"/>
    </source>
</evidence>
<evidence type="ECO:0000256" key="9">
    <source>
        <dbReference type="ARBA" id="ARBA00047423"/>
    </source>
</evidence>
<organism evidence="13 14">
    <name type="scientific">Eumeta variegata</name>
    <name type="common">Bagworm moth</name>
    <name type="synonym">Eumeta japonica</name>
    <dbReference type="NCBI Taxonomy" id="151549"/>
    <lineage>
        <taxon>Eukaryota</taxon>
        <taxon>Metazoa</taxon>
        <taxon>Ecdysozoa</taxon>
        <taxon>Arthropoda</taxon>
        <taxon>Hexapoda</taxon>
        <taxon>Insecta</taxon>
        <taxon>Pterygota</taxon>
        <taxon>Neoptera</taxon>
        <taxon>Endopterygota</taxon>
        <taxon>Lepidoptera</taxon>
        <taxon>Glossata</taxon>
        <taxon>Ditrysia</taxon>
        <taxon>Tineoidea</taxon>
        <taxon>Psychidae</taxon>
        <taxon>Oiketicinae</taxon>
        <taxon>Eumeta</taxon>
    </lineage>
</organism>
<proteinExistence type="inferred from homology"/>
<evidence type="ECO:0000256" key="8">
    <source>
        <dbReference type="ARBA" id="ARBA00043025"/>
    </source>
</evidence>
<evidence type="ECO:0000256" key="1">
    <source>
        <dbReference type="ARBA" id="ARBA00010928"/>
    </source>
</evidence>
<dbReference type="GO" id="GO:0000166">
    <property type="term" value="F:nucleotide binding"/>
    <property type="evidence" value="ECO:0007669"/>
    <property type="project" value="InterPro"/>
</dbReference>
<dbReference type="OrthoDB" id="2129491at2759"/>
<feature type="domain" description="GFO/IDH/MocA-like oxidoreductase" evidence="12">
    <location>
        <begin position="166"/>
        <end position="277"/>
    </location>
</feature>
<comment type="catalytic activity">
    <reaction evidence="9">
        <text>(1R,2R)-1,2-dihydrobenzene-1,2-diol + NADP(+) = catechol + NADPH + H(+)</text>
        <dbReference type="Rhea" id="RHEA:16729"/>
        <dbReference type="ChEBI" id="CHEBI:10702"/>
        <dbReference type="ChEBI" id="CHEBI:15378"/>
        <dbReference type="ChEBI" id="CHEBI:18135"/>
        <dbReference type="ChEBI" id="CHEBI:57783"/>
        <dbReference type="ChEBI" id="CHEBI:58349"/>
        <dbReference type="EC" id="1.3.1.20"/>
    </reaction>
</comment>
<evidence type="ECO:0000256" key="5">
    <source>
        <dbReference type="ARBA" id="ARBA00040603"/>
    </source>
</evidence>
<name>A0A4C1ZME1_EUMVA</name>
<sequence length="279" mass="31035">MSSLLLFGLGSGLSGRRWRLRLPVRILSVQMVLRWGIVSAGKISHDFVNAFNTYPQKGKDSIIAAVAARNPDNAKEFAKTHNIQHVFNTYEEMAKSQDIDVAYIGALNPQHYELVKLFLDNGKHVLCEKPLCLNGKQVKSLINLARSKKPFLMEAVWSRYLPTYIALEKEIESGKLGDILFLEANFGVPIALVDRLRKKDLGGSALLDIGIYVLQFAQFVFKEEPVKVVSSGELNEDGVDLAVSVILEYSGRRAVLTANSKLRLDNRATVYGTKGRVTV</sequence>
<comment type="catalytic activity">
    <reaction evidence="10">
        <text>D-xylose + NADP(+) = D-xylono-1,5-lactone + NADPH + H(+)</text>
        <dbReference type="Rhea" id="RHEA:22000"/>
        <dbReference type="ChEBI" id="CHEBI:15378"/>
        <dbReference type="ChEBI" id="CHEBI:15867"/>
        <dbReference type="ChEBI" id="CHEBI:53455"/>
        <dbReference type="ChEBI" id="CHEBI:57783"/>
        <dbReference type="ChEBI" id="CHEBI:58349"/>
        <dbReference type="EC" id="1.1.1.179"/>
    </reaction>
</comment>
<dbReference type="GO" id="GO:0047115">
    <property type="term" value="F:trans-1,2-dihydrobenzene-1,2-diol dehydrogenase activity"/>
    <property type="evidence" value="ECO:0007669"/>
    <property type="project" value="UniProtKB-EC"/>
</dbReference>
<gene>
    <name evidence="13" type="primary">dhdh</name>
    <name evidence="13" type="ORF">EVAR_60417_1</name>
</gene>
<reference evidence="13 14" key="1">
    <citation type="journal article" date="2019" name="Commun. Biol.">
        <title>The bagworm genome reveals a unique fibroin gene that provides high tensile strength.</title>
        <authorList>
            <person name="Kono N."/>
            <person name="Nakamura H."/>
            <person name="Ohtoshi R."/>
            <person name="Tomita M."/>
            <person name="Numata K."/>
            <person name="Arakawa K."/>
        </authorList>
    </citation>
    <scope>NUCLEOTIDE SEQUENCE [LARGE SCALE GENOMIC DNA]</scope>
</reference>
<accession>A0A4C1ZME1</accession>
<dbReference type="AlphaFoldDB" id="A0A4C1ZME1"/>
<evidence type="ECO:0000256" key="4">
    <source>
        <dbReference type="ARBA" id="ARBA00038984"/>
    </source>
</evidence>
<evidence type="ECO:0000259" key="11">
    <source>
        <dbReference type="Pfam" id="PF01408"/>
    </source>
</evidence>
<dbReference type="STRING" id="151549.A0A4C1ZME1"/>
<comment type="similarity">
    <text evidence="1">Belongs to the Gfo/Idh/MocA family.</text>
</comment>
<dbReference type="EC" id="1.1.1.179" evidence="4"/>
<dbReference type="EMBL" id="BGZK01001876">
    <property type="protein sequence ID" value="GBP87685.1"/>
    <property type="molecule type" value="Genomic_DNA"/>
</dbReference>
<dbReference type="Gene3D" id="3.30.360.10">
    <property type="entry name" value="Dihydrodipicolinate Reductase, domain 2"/>
    <property type="match status" value="1"/>
</dbReference>
<evidence type="ECO:0000313" key="14">
    <source>
        <dbReference type="Proteomes" id="UP000299102"/>
    </source>
</evidence>
<dbReference type="InterPro" id="IPR055170">
    <property type="entry name" value="GFO_IDH_MocA-like_dom"/>
</dbReference>
<keyword evidence="14" id="KW-1185">Reference proteome</keyword>
<dbReference type="Pfam" id="PF22725">
    <property type="entry name" value="GFO_IDH_MocA_C3"/>
    <property type="match status" value="1"/>
</dbReference>
<dbReference type="PANTHER" id="PTHR22604:SF105">
    <property type="entry name" value="TRANS-1,2-DIHYDROBENZENE-1,2-DIOL DEHYDROGENASE"/>
    <property type="match status" value="1"/>
</dbReference>
<evidence type="ECO:0000256" key="6">
    <source>
        <dbReference type="ARBA" id="ARBA00042926"/>
    </source>
</evidence>
<dbReference type="Proteomes" id="UP000299102">
    <property type="component" value="Unassembled WGS sequence"/>
</dbReference>
<feature type="domain" description="Gfo/Idh/MocA-like oxidoreductase N-terminal" evidence="11">
    <location>
        <begin position="33"/>
        <end position="153"/>
    </location>
</feature>
<dbReference type="InterPro" id="IPR000683">
    <property type="entry name" value="Gfo/Idh/MocA-like_OxRdtase_N"/>
</dbReference>
<protein>
    <recommendedName>
        <fullName evidence="5">Trans-1,2-dihydrobenzene-1,2-diol dehydrogenase</fullName>
        <ecNumber evidence="4">1.1.1.179</ecNumber>
        <ecNumber evidence="3">1.3.1.20</ecNumber>
    </recommendedName>
    <alternativeName>
        <fullName evidence="8">D-xylose 1-dehydrogenase</fullName>
    </alternativeName>
    <alternativeName>
        <fullName evidence="7">D-xylose-NADP dehydrogenase</fullName>
    </alternativeName>
    <alternativeName>
        <fullName evidence="6">Dimeric dihydrodiol dehydrogenase</fullName>
    </alternativeName>
</protein>
<dbReference type="Gene3D" id="3.40.50.720">
    <property type="entry name" value="NAD(P)-binding Rossmann-like Domain"/>
    <property type="match status" value="1"/>
</dbReference>
<evidence type="ECO:0000256" key="3">
    <source>
        <dbReference type="ARBA" id="ARBA00038853"/>
    </source>
</evidence>
<dbReference type="InterPro" id="IPR036291">
    <property type="entry name" value="NAD(P)-bd_dom_sf"/>
</dbReference>
<evidence type="ECO:0000256" key="2">
    <source>
        <dbReference type="ARBA" id="ARBA00023002"/>
    </source>
</evidence>
<evidence type="ECO:0000313" key="13">
    <source>
        <dbReference type="EMBL" id="GBP87685.1"/>
    </source>
</evidence>
<dbReference type="EC" id="1.3.1.20" evidence="3"/>
<dbReference type="GO" id="GO:0047837">
    <property type="term" value="F:D-xylose 1-dehydrogenase (NADP+) activity"/>
    <property type="evidence" value="ECO:0007669"/>
    <property type="project" value="UniProtKB-EC"/>
</dbReference>
<keyword evidence="2" id="KW-0560">Oxidoreductase</keyword>
<dbReference type="Pfam" id="PF01408">
    <property type="entry name" value="GFO_IDH_MocA"/>
    <property type="match status" value="1"/>
</dbReference>
<comment type="caution">
    <text evidence="13">The sequence shown here is derived from an EMBL/GenBank/DDBJ whole genome shotgun (WGS) entry which is preliminary data.</text>
</comment>
<dbReference type="InterPro" id="IPR050984">
    <property type="entry name" value="Gfo/Idh/MocA_domain"/>
</dbReference>
<dbReference type="SUPFAM" id="SSF55347">
    <property type="entry name" value="Glyceraldehyde-3-phosphate dehydrogenase-like, C-terminal domain"/>
    <property type="match status" value="1"/>
</dbReference>
<dbReference type="SUPFAM" id="SSF51735">
    <property type="entry name" value="NAD(P)-binding Rossmann-fold domains"/>
    <property type="match status" value="1"/>
</dbReference>
<dbReference type="PANTHER" id="PTHR22604">
    <property type="entry name" value="OXIDOREDUCTASES"/>
    <property type="match status" value="1"/>
</dbReference>
<evidence type="ECO:0000259" key="12">
    <source>
        <dbReference type="Pfam" id="PF22725"/>
    </source>
</evidence>